<accession>A0ACB9LKJ5</accession>
<keyword evidence="2" id="KW-1185">Reference proteome</keyword>
<protein>
    <submittedName>
        <fullName evidence="1">Uncharacterized protein</fullName>
    </submittedName>
</protein>
<proteinExistence type="predicted"/>
<comment type="caution">
    <text evidence="1">The sequence shown here is derived from an EMBL/GenBank/DDBJ whole genome shotgun (WGS) entry which is preliminary data.</text>
</comment>
<dbReference type="Proteomes" id="UP001057402">
    <property type="component" value="Chromosome 11"/>
</dbReference>
<dbReference type="EMBL" id="CM042890">
    <property type="protein sequence ID" value="KAI4311829.1"/>
    <property type="molecule type" value="Genomic_DNA"/>
</dbReference>
<evidence type="ECO:0000313" key="2">
    <source>
        <dbReference type="Proteomes" id="UP001057402"/>
    </source>
</evidence>
<evidence type="ECO:0000313" key="1">
    <source>
        <dbReference type="EMBL" id="KAI4311829.1"/>
    </source>
</evidence>
<name>A0ACB9LKJ5_9MYRT</name>
<sequence length="487" mass="53898">MILEMDQQPFEHISVTDGGDDIGGGEEFQYLKSQSEDYVVAHIQHPQEEEQEQQLREFHQSQIIAGADDGHYNNDEDHIHAAAAALADEVMAQSSNSGQLFPDTSHWDANLQLEELYAHQGSQQVDMGDHADENFSSPVILPPPNPLYPQTTGDVSDIFQLSSSCAPPDPSSMLPNSASLSFPNLVDDHHLPLLHLSQLPPHPPFMGDLFQPPPFSGSSMVPACGSVFGNYMAGDDGEGCGPGMFIGDKARVFDNTVFEFGRDIDAGINPKRARKGGKTFTTERDRRSQLKERYGDLRQLIPSPTKNDRASVVGDAIQYIEELKRTVNELRFLIDKKQRERERTKRQKIEDDAVDNGVSGDGDSSITKLPMGNCDNQSPYSGTALRSSWLQRKSKATEIDVRIVDDEVTIKILQRKKINCLLHVSRVLDELQLDIHHIAGGHIGEHYSFLFNTKIYEGSSVYASAIASRLMEVVDGQYAATPSCGGY</sequence>
<organism evidence="1 2">
    <name type="scientific">Melastoma candidum</name>
    <dbReference type="NCBI Taxonomy" id="119954"/>
    <lineage>
        <taxon>Eukaryota</taxon>
        <taxon>Viridiplantae</taxon>
        <taxon>Streptophyta</taxon>
        <taxon>Embryophyta</taxon>
        <taxon>Tracheophyta</taxon>
        <taxon>Spermatophyta</taxon>
        <taxon>Magnoliopsida</taxon>
        <taxon>eudicotyledons</taxon>
        <taxon>Gunneridae</taxon>
        <taxon>Pentapetalae</taxon>
        <taxon>rosids</taxon>
        <taxon>malvids</taxon>
        <taxon>Myrtales</taxon>
        <taxon>Melastomataceae</taxon>
        <taxon>Melastomatoideae</taxon>
        <taxon>Melastomateae</taxon>
        <taxon>Melastoma</taxon>
    </lineage>
</organism>
<reference evidence="2" key="1">
    <citation type="journal article" date="2023" name="Front. Plant Sci.">
        <title>Chromosomal-level genome assembly of Melastoma candidum provides insights into trichome evolution.</title>
        <authorList>
            <person name="Zhong Y."/>
            <person name="Wu W."/>
            <person name="Sun C."/>
            <person name="Zou P."/>
            <person name="Liu Y."/>
            <person name="Dai S."/>
            <person name="Zhou R."/>
        </authorList>
    </citation>
    <scope>NUCLEOTIDE SEQUENCE [LARGE SCALE GENOMIC DNA]</scope>
</reference>
<gene>
    <name evidence="1" type="ORF">MLD38_036691</name>
</gene>